<evidence type="ECO:0000256" key="1">
    <source>
        <dbReference type="ARBA" id="ARBA00022553"/>
    </source>
</evidence>
<dbReference type="RefSeq" id="WP_091274013.1">
    <property type="nucleotide sequence ID" value="NZ_FNDK01000014.1"/>
</dbReference>
<feature type="modified residue" description="4-aspartylphosphate" evidence="2">
    <location>
        <position position="52"/>
    </location>
</feature>
<evidence type="ECO:0000313" key="4">
    <source>
        <dbReference type="EMBL" id="SDH88284.1"/>
    </source>
</evidence>
<dbReference type="OrthoDB" id="9808843at2"/>
<dbReference type="EMBL" id="FNDK01000014">
    <property type="protein sequence ID" value="SDH88284.1"/>
    <property type="molecule type" value="Genomic_DNA"/>
</dbReference>
<reference evidence="4 5" key="1">
    <citation type="submission" date="2016-10" db="EMBL/GenBank/DDBJ databases">
        <authorList>
            <person name="de Groot N.N."/>
        </authorList>
    </citation>
    <scope>NUCLEOTIDE SEQUENCE [LARGE SCALE GENOMIC DNA]</scope>
    <source>
        <strain evidence="4 5">DSM 21632</strain>
    </source>
</reference>
<evidence type="ECO:0000256" key="2">
    <source>
        <dbReference type="PROSITE-ProRule" id="PRU00169"/>
    </source>
</evidence>
<organism evidence="4 5">
    <name type="scientific">Alteribacillus persepolensis</name>
    <dbReference type="NCBI Taxonomy" id="568899"/>
    <lineage>
        <taxon>Bacteria</taxon>
        <taxon>Bacillati</taxon>
        <taxon>Bacillota</taxon>
        <taxon>Bacilli</taxon>
        <taxon>Bacillales</taxon>
        <taxon>Bacillaceae</taxon>
        <taxon>Alteribacillus</taxon>
    </lineage>
</organism>
<dbReference type="Proteomes" id="UP000199163">
    <property type="component" value="Unassembled WGS sequence"/>
</dbReference>
<dbReference type="STRING" id="568899.SAMN05192534_1141"/>
<dbReference type="SMART" id="SM00448">
    <property type="entry name" value="REC"/>
    <property type="match status" value="1"/>
</dbReference>
<name>A0A1G8G1J7_9BACI</name>
<dbReference type="InterPro" id="IPR050595">
    <property type="entry name" value="Bact_response_regulator"/>
</dbReference>
<dbReference type="InterPro" id="IPR001789">
    <property type="entry name" value="Sig_transdc_resp-reg_receiver"/>
</dbReference>
<protein>
    <submittedName>
        <fullName evidence="4">Two-component system, response regulator, stage 0 sporulation protein F</fullName>
    </submittedName>
</protein>
<dbReference type="PANTHER" id="PTHR44591:SF3">
    <property type="entry name" value="RESPONSE REGULATORY DOMAIN-CONTAINING PROTEIN"/>
    <property type="match status" value="1"/>
</dbReference>
<evidence type="ECO:0000259" key="3">
    <source>
        <dbReference type="PROSITE" id="PS50110"/>
    </source>
</evidence>
<dbReference type="GO" id="GO:0000160">
    <property type="term" value="P:phosphorelay signal transduction system"/>
    <property type="evidence" value="ECO:0007669"/>
    <property type="project" value="InterPro"/>
</dbReference>
<gene>
    <name evidence="4" type="ORF">SAMN05192534_1141</name>
</gene>
<evidence type="ECO:0000313" key="5">
    <source>
        <dbReference type="Proteomes" id="UP000199163"/>
    </source>
</evidence>
<dbReference type="PROSITE" id="PS50110">
    <property type="entry name" value="RESPONSE_REGULATORY"/>
    <property type="match status" value="1"/>
</dbReference>
<proteinExistence type="predicted"/>
<dbReference type="InterPro" id="IPR011006">
    <property type="entry name" value="CheY-like_superfamily"/>
</dbReference>
<keyword evidence="1 2" id="KW-0597">Phosphoprotein</keyword>
<accession>A0A1G8G1J7</accession>
<keyword evidence="5" id="KW-1185">Reference proteome</keyword>
<dbReference type="SUPFAM" id="SSF52172">
    <property type="entry name" value="CheY-like"/>
    <property type="match status" value="1"/>
</dbReference>
<dbReference type="Gene3D" id="3.40.50.2300">
    <property type="match status" value="1"/>
</dbReference>
<dbReference type="AlphaFoldDB" id="A0A1G8G1J7"/>
<sequence length="124" mass="13982">MYKVLIVDDQYGIRVLLKEVLINEGYDVHQASNGVEALKVMEEEDPDLLLLDMKIPGMDGIDILKERKKRHLARHMIIIIMTAYGELNVMQEAKELGAAACLTKPFDINKVRDKINTLLASSST</sequence>
<dbReference type="PANTHER" id="PTHR44591">
    <property type="entry name" value="STRESS RESPONSE REGULATOR PROTEIN 1"/>
    <property type="match status" value="1"/>
</dbReference>
<feature type="domain" description="Response regulatory" evidence="3">
    <location>
        <begin position="3"/>
        <end position="119"/>
    </location>
</feature>
<dbReference type="Pfam" id="PF00072">
    <property type="entry name" value="Response_reg"/>
    <property type="match status" value="1"/>
</dbReference>